<comment type="caution">
    <text evidence="1">The sequence shown here is derived from an EMBL/GenBank/DDBJ whole genome shotgun (WGS) entry which is preliminary data.</text>
</comment>
<organism evidence="1 2">
    <name type="scientific">Phyllobacterium myrsinacearum</name>
    <dbReference type="NCBI Taxonomy" id="28101"/>
    <lineage>
        <taxon>Bacteria</taxon>
        <taxon>Pseudomonadati</taxon>
        <taxon>Pseudomonadota</taxon>
        <taxon>Alphaproteobacteria</taxon>
        <taxon>Hyphomicrobiales</taxon>
        <taxon>Phyllobacteriaceae</taxon>
        <taxon>Phyllobacterium</taxon>
    </lineage>
</organism>
<gene>
    <name evidence="1" type="ORF">FHW16_000017</name>
</gene>
<evidence type="ECO:0000313" key="1">
    <source>
        <dbReference type="EMBL" id="MBA8876335.1"/>
    </source>
</evidence>
<sequence length="110" mass="12382">MSRHSNSFPIRMWLAVSTFLVVTTPSIAWSSPMLRWDSNDKGFWIVAANPDDRPYNCSTTYKLSYGGQSDTRTESFFVPPKSNGVAFVKTVNLPPNTPWTAVQIDQPSCY</sequence>
<dbReference type="EMBL" id="JACGXN010000001">
    <property type="protein sequence ID" value="MBA8876335.1"/>
    <property type="molecule type" value="Genomic_DNA"/>
</dbReference>
<dbReference type="AlphaFoldDB" id="A0A839EDE0"/>
<evidence type="ECO:0000313" key="2">
    <source>
        <dbReference type="Proteomes" id="UP000549052"/>
    </source>
</evidence>
<keyword evidence="2" id="KW-1185">Reference proteome</keyword>
<name>A0A839EDE0_9HYPH</name>
<protein>
    <submittedName>
        <fullName evidence="1">Uncharacterized protein</fullName>
    </submittedName>
</protein>
<accession>A0A839EDE0</accession>
<reference evidence="1 2" key="1">
    <citation type="submission" date="2020-07" db="EMBL/GenBank/DDBJ databases">
        <title>Genomic Encyclopedia of Type Strains, Phase IV (KMG-V): Genome sequencing to study the core and pangenomes of soil and plant-associated prokaryotes.</title>
        <authorList>
            <person name="Whitman W."/>
        </authorList>
    </citation>
    <scope>NUCLEOTIDE SEQUENCE [LARGE SCALE GENOMIC DNA]</scope>
    <source>
        <strain evidence="1 2">AN3</strain>
    </source>
</reference>
<proteinExistence type="predicted"/>
<dbReference type="Proteomes" id="UP000549052">
    <property type="component" value="Unassembled WGS sequence"/>
</dbReference>